<dbReference type="InterPro" id="IPR017911">
    <property type="entry name" value="MacB-like_ATP-bd"/>
</dbReference>
<dbReference type="InterPro" id="IPR017871">
    <property type="entry name" value="ABC_transporter-like_CS"/>
</dbReference>
<evidence type="ECO:0000259" key="4">
    <source>
        <dbReference type="PROSITE" id="PS50893"/>
    </source>
</evidence>
<evidence type="ECO:0000313" key="5">
    <source>
        <dbReference type="EMBL" id="WXA95354.1"/>
    </source>
</evidence>
<organism evidence="5 6">
    <name type="scientific">Pendulispora brunnea</name>
    <dbReference type="NCBI Taxonomy" id="2905690"/>
    <lineage>
        <taxon>Bacteria</taxon>
        <taxon>Pseudomonadati</taxon>
        <taxon>Myxococcota</taxon>
        <taxon>Myxococcia</taxon>
        <taxon>Myxococcales</taxon>
        <taxon>Sorangiineae</taxon>
        <taxon>Pendulisporaceae</taxon>
        <taxon>Pendulispora</taxon>
    </lineage>
</organism>
<accession>A0ABZ2K9N7</accession>
<dbReference type="Pfam" id="PF00005">
    <property type="entry name" value="ABC_tran"/>
    <property type="match status" value="1"/>
</dbReference>
<dbReference type="Gene3D" id="3.40.50.300">
    <property type="entry name" value="P-loop containing nucleotide triphosphate hydrolases"/>
    <property type="match status" value="1"/>
</dbReference>
<dbReference type="PANTHER" id="PTHR24220:SF659">
    <property type="entry name" value="TRANSPORTER, PUTATIVE-RELATED"/>
    <property type="match status" value="1"/>
</dbReference>
<keyword evidence="1" id="KW-0813">Transport</keyword>
<proteinExistence type="predicted"/>
<gene>
    <name evidence="5" type="ORF">LZC95_00675</name>
</gene>
<protein>
    <submittedName>
        <fullName evidence="5">ABC transporter ATP-binding protein</fullName>
    </submittedName>
</protein>
<dbReference type="InterPro" id="IPR015854">
    <property type="entry name" value="ABC_transpr_LolD-like"/>
</dbReference>
<feature type="domain" description="ABC transporter" evidence="4">
    <location>
        <begin position="5"/>
        <end position="229"/>
    </location>
</feature>
<evidence type="ECO:0000256" key="3">
    <source>
        <dbReference type="ARBA" id="ARBA00022840"/>
    </source>
</evidence>
<dbReference type="GO" id="GO:0005524">
    <property type="term" value="F:ATP binding"/>
    <property type="evidence" value="ECO:0007669"/>
    <property type="project" value="UniProtKB-KW"/>
</dbReference>
<dbReference type="CDD" id="cd03255">
    <property type="entry name" value="ABC_MJ0796_LolCDE_FtsE"/>
    <property type="match status" value="1"/>
</dbReference>
<name>A0ABZ2K9N7_9BACT</name>
<dbReference type="InterPro" id="IPR027417">
    <property type="entry name" value="P-loop_NTPase"/>
</dbReference>
<keyword evidence="2" id="KW-0547">Nucleotide-binding</keyword>
<dbReference type="PROSITE" id="PS00211">
    <property type="entry name" value="ABC_TRANSPORTER_1"/>
    <property type="match status" value="1"/>
</dbReference>
<dbReference type="Proteomes" id="UP001379533">
    <property type="component" value="Chromosome"/>
</dbReference>
<evidence type="ECO:0000313" key="6">
    <source>
        <dbReference type="Proteomes" id="UP001379533"/>
    </source>
</evidence>
<dbReference type="InterPro" id="IPR003593">
    <property type="entry name" value="AAA+_ATPase"/>
</dbReference>
<dbReference type="PROSITE" id="PS50893">
    <property type="entry name" value="ABC_TRANSPORTER_2"/>
    <property type="match status" value="1"/>
</dbReference>
<keyword evidence="6" id="KW-1185">Reference proteome</keyword>
<dbReference type="PANTHER" id="PTHR24220">
    <property type="entry name" value="IMPORT ATP-BINDING PROTEIN"/>
    <property type="match status" value="1"/>
</dbReference>
<dbReference type="InterPro" id="IPR003439">
    <property type="entry name" value="ABC_transporter-like_ATP-bd"/>
</dbReference>
<dbReference type="SMART" id="SM00382">
    <property type="entry name" value="AAA"/>
    <property type="match status" value="1"/>
</dbReference>
<dbReference type="EMBL" id="CP089982">
    <property type="protein sequence ID" value="WXA95354.1"/>
    <property type="molecule type" value="Genomic_DNA"/>
</dbReference>
<evidence type="ECO:0000256" key="2">
    <source>
        <dbReference type="ARBA" id="ARBA00022741"/>
    </source>
</evidence>
<reference evidence="5 6" key="1">
    <citation type="submission" date="2021-12" db="EMBL/GenBank/DDBJ databases">
        <title>Discovery of the Pendulisporaceae a myxobacterial family with distinct sporulation behavior and unique specialized metabolism.</title>
        <authorList>
            <person name="Garcia R."/>
            <person name="Popoff A."/>
            <person name="Bader C.D."/>
            <person name="Loehr J."/>
            <person name="Walesch S."/>
            <person name="Walt C."/>
            <person name="Boldt J."/>
            <person name="Bunk B."/>
            <person name="Haeckl F.J.F.P.J."/>
            <person name="Gunesch A.P."/>
            <person name="Birkelbach J."/>
            <person name="Nuebel U."/>
            <person name="Pietschmann T."/>
            <person name="Bach T."/>
            <person name="Mueller R."/>
        </authorList>
    </citation>
    <scope>NUCLEOTIDE SEQUENCE [LARGE SCALE GENOMIC DNA]</scope>
    <source>
        <strain evidence="5 6">MSr12523</strain>
    </source>
</reference>
<dbReference type="RefSeq" id="WP_394845961.1">
    <property type="nucleotide sequence ID" value="NZ_CP089982.1"/>
</dbReference>
<sequence length="229" mass="24839">MNSTISATELHRSFTSGKTVTTVLRGIDVDVCPGELTLIIGPSGSGKSTLLAILSGLLRPDRGTVHVLGADLWTLSPARLDAFRLAHMGFVFQGFNLFPSLTALEQLLVLLRYRGITGRAASARAERALDEVGLSHRKNLRPAELSGGEKQRVAIARALVKQPELLFADEPTSALDGHNGQIVIELLHRIARQHRTTVLGVTHDGRLLRHADRVINVEDGVIVSDERPS</sequence>
<evidence type="ECO:0000256" key="1">
    <source>
        <dbReference type="ARBA" id="ARBA00022448"/>
    </source>
</evidence>
<dbReference type="SUPFAM" id="SSF52540">
    <property type="entry name" value="P-loop containing nucleoside triphosphate hydrolases"/>
    <property type="match status" value="1"/>
</dbReference>
<keyword evidence="3 5" id="KW-0067">ATP-binding</keyword>